<dbReference type="KEGG" id="obi:106874197"/>
<evidence type="ECO:0000256" key="5">
    <source>
        <dbReference type="ARBA" id="ARBA00023242"/>
    </source>
</evidence>
<dbReference type="EMBL" id="KQ420047">
    <property type="protein sequence ID" value="KOF81504.1"/>
    <property type="molecule type" value="Genomic_DNA"/>
</dbReference>
<reference evidence="8" key="1">
    <citation type="submission" date="2015-07" db="EMBL/GenBank/DDBJ databases">
        <title>MeaNS - Measles Nucleotide Surveillance Program.</title>
        <authorList>
            <person name="Tran T."/>
            <person name="Druce J."/>
        </authorList>
    </citation>
    <scope>NUCLEOTIDE SEQUENCE</scope>
    <source>
        <strain evidence="8">UCB-OBI-ISO-001</strain>
        <tissue evidence="8">Gonad</tissue>
    </source>
</reference>
<dbReference type="PANTHER" id="PTHR13394:SF0">
    <property type="entry name" value="ORIGIN RECOGNITION COMPLEX SUBUNIT 6"/>
    <property type="match status" value="1"/>
</dbReference>
<dbReference type="CDD" id="cd11583">
    <property type="entry name" value="Orc6_mid"/>
    <property type="match status" value="1"/>
</dbReference>
<dbReference type="InterPro" id="IPR008721">
    <property type="entry name" value="ORC6_cyclin_first"/>
</dbReference>
<organism evidence="8">
    <name type="scientific">Octopus bimaculoides</name>
    <name type="common">California two-spotted octopus</name>
    <dbReference type="NCBI Taxonomy" id="37653"/>
    <lineage>
        <taxon>Eukaryota</taxon>
        <taxon>Metazoa</taxon>
        <taxon>Spiralia</taxon>
        <taxon>Lophotrochozoa</taxon>
        <taxon>Mollusca</taxon>
        <taxon>Cephalopoda</taxon>
        <taxon>Coleoidea</taxon>
        <taxon>Octopodiformes</taxon>
        <taxon>Octopoda</taxon>
        <taxon>Incirrata</taxon>
        <taxon>Octopodidae</taxon>
        <taxon>Octopus</taxon>
    </lineage>
</organism>
<evidence type="ECO:0000256" key="4">
    <source>
        <dbReference type="ARBA" id="ARBA00023125"/>
    </source>
</evidence>
<dbReference type="GO" id="GO:0003677">
    <property type="term" value="F:DNA binding"/>
    <property type="evidence" value="ECO:0007669"/>
    <property type="project" value="UniProtKB-KW"/>
</dbReference>
<dbReference type="PANTHER" id="PTHR13394">
    <property type="entry name" value="ORIGIN RECOGNITION COMPLEX SUBUNIT 6"/>
    <property type="match status" value="1"/>
</dbReference>
<dbReference type="OrthoDB" id="5552484at2759"/>
<keyword evidence="3" id="KW-0235">DNA replication</keyword>
<sequence length="250" mass="28140">MLQVLGTKLGLTSVSVLKHANEICRKMESGPNVISLSFLRLSQSCKCVIALDLAANKFGCHLKESDKSMAIKLSGLNKKAYLNSFKTVESLLGEQQKSSIRELCVQFGCTDIADVAQETLNRYQSAMVKNGCADIDFKSTLFLAAAVEAACLKYKYKIDRLKLRETCSVKKAVFLRLVEQLVKYAEEIKSEEKVVVQKKHRNFIEEIDAKSREFEPTSKKALIETEEPALNYEEWKRKILATATRAESEN</sequence>
<evidence type="ECO:0000259" key="7">
    <source>
        <dbReference type="Pfam" id="PF21913"/>
    </source>
</evidence>
<comment type="subcellular location">
    <subcellularLocation>
        <location evidence="1">Nucleus</location>
    </subcellularLocation>
</comment>
<evidence type="ECO:0000313" key="8">
    <source>
        <dbReference type="EMBL" id="KOF81504.1"/>
    </source>
</evidence>
<name>A0A0L8GXC4_OCTBM</name>
<gene>
    <name evidence="8" type="ORF">OCBIM_22026411mg</name>
</gene>
<dbReference type="OMA" id="RKSHYLN"/>
<dbReference type="Gene3D" id="1.10.472.10">
    <property type="entry name" value="Cyclin-like"/>
    <property type="match status" value="1"/>
</dbReference>
<evidence type="ECO:0000256" key="1">
    <source>
        <dbReference type="ARBA" id="ARBA00004123"/>
    </source>
</evidence>
<dbReference type="STRING" id="37653.A0A0L8GXC4"/>
<dbReference type="InterPro" id="IPR020529">
    <property type="entry name" value="ORC6_met/pln"/>
</dbReference>
<evidence type="ECO:0000256" key="2">
    <source>
        <dbReference type="ARBA" id="ARBA00010840"/>
    </source>
</evidence>
<dbReference type="InterPro" id="IPR054113">
    <property type="entry name" value="ORC6_cyclin-like_2nd"/>
</dbReference>
<dbReference type="GO" id="GO:0006270">
    <property type="term" value="P:DNA replication initiation"/>
    <property type="evidence" value="ECO:0007669"/>
    <property type="project" value="TreeGrafter"/>
</dbReference>
<protein>
    <recommendedName>
        <fullName evidence="9">Origin recognition complex subunit 6</fullName>
    </recommendedName>
</protein>
<dbReference type="Pfam" id="PF05460">
    <property type="entry name" value="ORC6"/>
    <property type="match status" value="1"/>
</dbReference>
<evidence type="ECO:0000256" key="3">
    <source>
        <dbReference type="ARBA" id="ARBA00022705"/>
    </source>
</evidence>
<comment type="similarity">
    <text evidence="2">Belongs to the ORC6 family.</text>
</comment>
<keyword evidence="4" id="KW-0238">DNA-binding</keyword>
<accession>A0A0L8GXC4</accession>
<evidence type="ECO:0008006" key="9">
    <source>
        <dbReference type="Google" id="ProtNLM"/>
    </source>
</evidence>
<dbReference type="GO" id="GO:0005664">
    <property type="term" value="C:nuclear origin of replication recognition complex"/>
    <property type="evidence" value="ECO:0007669"/>
    <property type="project" value="InterPro"/>
</dbReference>
<dbReference type="AlphaFoldDB" id="A0A0L8GXC4"/>
<keyword evidence="5" id="KW-0539">Nucleus</keyword>
<proteinExistence type="inferred from homology"/>
<feature type="domain" description="ORC6 second cyclin-like" evidence="7">
    <location>
        <begin position="99"/>
        <end position="183"/>
    </location>
</feature>
<feature type="domain" description="ORC6 first cyclin-like" evidence="6">
    <location>
        <begin position="8"/>
        <end position="95"/>
    </location>
</feature>
<evidence type="ECO:0000259" key="6">
    <source>
        <dbReference type="Pfam" id="PF05460"/>
    </source>
</evidence>
<dbReference type="Pfam" id="PF21913">
    <property type="entry name" value="ORC6_2nd"/>
    <property type="match status" value="1"/>
</dbReference>